<feature type="region of interest" description="Disordered" evidence="1">
    <location>
        <begin position="27"/>
        <end position="76"/>
    </location>
</feature>
<dbReference type="EMBL" id="JAJHUN010000010">
    <property type="protein sequence ID" value="KAJ4146993.1"/>
    <property type="molecule type" value="Genomic_DNA"/>
</dbReference>
<evidence type="ECO:0000313" key="2">
    <source>
        <dbReference type="EMBL" id="KAJ4146993.1"/>
    </source>
</evidence>
<dbReference type="KEGG" id="amus:LMH87_001546"/>
<proteinExistence type="predicted"/>
<gene>
    <name evidence="2" type="ORF">LMH87_001546</name>
</gene>
<evidence type="ECO:0000256" key="1">
    <source>
        <dbReference type="SAM" id="MobiDB-lite"/>
    </source>
</evidence>
<dbReference type="GeneID" id="80888705"/>
<evidence type="ECO:0000313" key="3">
    <source>
        <dbReference type="Proteomes" id="UP001144673"/>
    </source>
</evidence>
<protein>
    <submittedName>
        <fullName evidence="2">Uncharacterized protein</fullName>
    </submittedName>
</protein>
<dbReference type="AlphaFoldDB" id="A0A9W8UIR6"/>
<keyword evidence="3" id="KW-1185">Reference proteome</keyword>
<sequence length="76" mass="8616">MHSPRKGSNRVTYGVVLALFSKERDVLKAPHQEQEKRLSAEQPTKQGQHRQVDHDAAQVDIARYAPSSPKAKKNRL</sequence>
<dbReference type="Proteomes" id="UP001144673">
    <property type="component" value="Chromosome 3"/>
</dbReference>
<dbReference type="RefSeq" id="XP_056049934.1">
    <property type="nucleotide sequence ID" value="XM_056192838.1"/>
</dbReference>
<name>A0A9W8UIR6_AKAMU</name>
<comment type="caution">
    <text evidence="2">The sequence shown here is derived from an EMBL/GenBank/DDBJ whole genome shotgun (WGS) entry which is preliminary data.</text>
</comment>
<accession>A0A9W8UIR6</accession>
<organism evidence="2 3">
    <name type="scientific">Akanthomyces muscarius</name>
    <name type="common">Entomopathogenic fungus</name>
    <name type="synonym">Lecanicillium muscarium</name>
    <dbReference type="NCBI Taxonomy" id="2231603"/>
    <lineage>
        <taxon>Eukaryota</taxon>
        <taxon>Fungi</taxon>
        <taxon>Dikarya</taxon>
        <taxon>Ascomycota</taxon>
        <taxon>Pezizomycotina</taxon>
        <taxon>Sordariomycetes</taxon>
        <taxon>Hypocreomycetidae</taxon>
        <taxon>Hypocreales</taxon>
        <taxon>Cordycipitaceae</taxon>
        <taxon>Akanthomyces</taxon>
    </lineage>
</organism>
<feature type="compositionally biased region" description="Basic and acidic residues" evidence="1">
    <location>
        <begin position="27"/>
        <end position="39"/>
    </location>
</feature>
<reference evidence="2" key="1">
    <citation type="journal article" date="2023" name="Access Microbiol">
        <title>De-novo genome assembly for Akanthomyces muscarius, a biocontrol agent of insect agricultural pests.</title>
        <authorList>
            <person name="Erdos Z."/>
            <person name="Studholme D.J."/>
            <person name="Raymond B."/>
            <person name="Sharma M."/>
        </authorList>
    </citation>
    <scope>NUCLEOTIDE SEQUENCE</scope>
    <source>
        <strain evidence="2">Ve6</strain>
    </source>
</reference>